<dbReference type="EMBL" id="AP018174">
    <property type="protein sequence ID" value="BAY15487.1"/>
    <property type="molecule type" value="Genomic_DNA"/>
</dbReference>
<feature type="domain" description="Gp5/Type VI secretion system Vgr protein OB-fold" evidence="1">
    <location>
        <begin position="381"/>
        <end position="454"/>
    </location>
</feature>
<dbReference type="InterPro" id="IPR006531">
    <property type="entry name" value="Gp5/Vgr_OB"/>
</dbReference>
<dbReference type="SUPFAM" id="SSF69279">
    <property type="entry name" value="Phage tail proteins"/>
    <property type="match status" value="1"/>
</dbReference>
<proteinExistence type="predicted"/>
<accession>A0A1Z4GDD4</accession>
<dbReference type="Gene3D" id="3.55.50.10">
    <property type="entry name" value="Baseplate protein-like domains"/>
    <property type="match status" value="1"/>
</dbReference>
<name>A0A1Z4GDD4_9CYAN</name>
<organism evidence="2 3">
    <name type="scientific">Anabaenopsis circularis NIES-21</name>
    <dbReference type="NCBI Taxonomy" id="1085406"/>
    <lineage>
        <taxon>Bacteria</taxon>
        <taxon>Bacillati</taxon>
        <taxon>Cyanobacteriota</taxon>
        <taxon>Cyanophyceae</taxon>
        <taxon>Nostocales</taxon>
        <taxon>Nodulariaceae</taxon>
        <taxon>Anabaenopsis</taxon>
    </lineage>
</organism>
<dbReference type="InterPro" id="IPR047702">
    <property type="entry name" value="VgrG-rel"/>
</dbReference>
<dbReference type="SUPFAM" id="SSF69255">
    <property type="entry name" value="gp5 N-terminal domain-like"/>
    <property type="match status" value="1"/>
</dbReference>
<dbReference type="Pfam" id="PF04717">
    <property type="entry name" value="Phage_base_V"/>
    <property type="match status" value="1"/>
</dbReference>
<reference evidence="2 3" key="1">
    <citation type="submission" date="2017-06" db="EMBL/GenBank/DDBJ databases">
        <title>Genome sequencing of cyanobaciteial culture collection at National Institute for Environmental Studies (NIES).</title>
        <authorList>
            <person name="Hirose Y."/>
            <person name="Shimura Y."/>
            <person name="Fujisawa T."/>
            <person name="Nakamura Y."/>
            <person name="Kawachi M."/>
        </authorList>
    </citation>
    <scope>NUCLEOTIDE SEQUENCE [LARGE SCALE GENOMIC DNA]</scope>
    <source>
        <strain evidence="2 3">NIES-21</strain>
    </source>
</reference>
<dbReference type="Pfam" id="PF05954">
    <property type="entry name" value="Phage_GPD"/>
    <property type="match status" value="1"/>
</dbReference>
<dbReference type="Gene3D" id="2.40.50.230">
    <property type="entry name" value="Gp5 N-terminal domain"/>
    <property type="match status" value="1"/>
</dbReference>
<dbReference type="InterPro" id="IPR037026">
    <property type="entry name" value="Vgr_OB-fold_dom_sf"/>
</dbReference>
<evidence type="ECO:0000313" key="3">
    <source>
        <dbReference type="Proteomes" id="UP000218287"/>
    </source>
</evidence>
<evidence type="ECO:0000313" key="2">
    <source>
        <dbReference type="EMBL" id="BAY15487.1"/>
    </source>
</evidence>
<gene>
    <name evidence="2" type="ORF">NIES21_13040</name>
</gene>
<sequence length="657" mass="70875">MCMPVLYIPEPLLQIDGTPASADLLNDILQITVEESLHLPGMFTLVIRNDYFPGLTAEETWKHQKLFAIGKKIKLGFISSTTQNVDFEDAEQGYVLEGEVTAIETEFTSGSQAPIVIRGYDISHRLHRGRYNRSFQNVTDSDVVNQVIKEAGITAGTVTSTSIVHDYVFQENQTNMEFLRERAARLGFELYVQDSKLNFRQPAQDQSLSLKWLEDIHSFRVRVSSAEQVSSVEVRGWDYTTKKPIISTASTEQVITSTDNGKGSSTSTKFSISPKMIVVDQPVFSAAESQKIAQALCNELGGEFVAADAKGEGNPEIRPGKVIKLTDMGSYSGSYYVTETRHLFHERKFVTEFSVRGLRSGDLLATLSPQKHLQPGQTLLVGVVSNNNDPKGWGRVRVKFPTLTEEHESNWARVVSVGAGIGRGFDCLPEINDEVLVAFEHGDIHRPYVIGGVWNGTDAPPEAVADTVVGGKVRLRTFKTRVGHKLQFVEEDKSTTKKGAYLQTVDGHNLRMNDSEKFAELETTGGHKFRCDDSNKTISLTSTGDITVKSGTTGTAKKISVNGGEIALTATQKITLTVGGTSIEITPSGITMRTTGTLSIQSGSSISVQAGGSLSANAGGAISANSGSSVSVNAGAAVSINGAASVGILGGVIRLNC</sequence>
<evidence type="ECO:0000259" key="1">
    <source>
        <dbReference type="Pfam" id="PF04717"/>
    </source>
</evidence>
<dbReference type="Proteomes" id="UP000218287">
    <property type="component" value="Chromosome"/>
</dbReference>
<dbReference type="AlphaFoldDB" id="A0A1Z4GDD4"/>
<protein>
    <submittedName>
        <fullName evidence="2">Rhs element Vgr protein</fullName>
    </submittedName>
</protein>
<keyword evidence="3" id="KW-1185">Reference proteome</keyword>
<dbReference type="NCBIfam" id="NF033848">
    <property type="entry name" value="VgrG_rel"/>
    <property type="match status" value="1"/>
</dbReference>
<dbReference type="SUPFAM" id="SSF69349">
    <property type="entry name" value="Phage fibre proteins"/>
    <property type="match status" value="1"/>
</dbReference>